<dbReference type="EMBL" id="CP036272">
    <property type="protein sequence ID" value="QDT57946.1"/>
    <property type="molecule type" value="Genomic_DNA"/>
</dbReference>
<evidence type="ECO:0000313" key="2">
    <source>
        <dbReference type="Proteomes" id="UP000315003"/>
    </source>
</evidence>
<reference evidence="1 2" key="1">
    <citation type="submission" date="2019-02" db="EMBL/GenBank/DDBJ databases">
        <title>Deep-cultivation of Planctomycetes and their phenomic and genomic characterization uncovers novel biology.</title>
        <authorList>
            <person name="Wiegand S."/>
            <person name="Jogler M."/>
            <person name="Boedeker C."/>
            <person name="Pinto D."/>
            <person name="Vollmers J."/>
            <person name="Rivas-Marin E."/>
            <person name="Kohn T."/>
            <person name="Peeters S.H."/>
            <person name="Heuer A."/>
            <person name="Rast P."/>
            <person name="Oberbeckmann S."/>
            <person name="Bunk B."/>
            <person name="Jeske O."/>
            <person name="Meyerdierks A."/>
            <person name="Storesund J.E."/>
            <person name="Kallscheuer N."/>
            <person name="Luecker S."/>
            <person name="Lage O.M."/>
            <person name="Pohl T."/>
            <person name="Merkel B.J."/>
            <person name="Hornburger P."/>
            <person name="Mueller R.-W."/>
            <person name="Bruemmer F."/>
            <person name="Labrenz M."/>
            <person name="Spormann A.M."/>
            <person name="Op den Camp H."/>
            <person name="Overmann J."/>
            <person name="Amann R."/>
            <person name="Jetten M.S.M."/>
            <person name="Mascher T."/>
            <person name="Medema M.H."/>
            <person name="Devos D.P."/>
            <person name="Kaster A.-K."/>
            <person name="Ovreas L."/>
            <person name="Rohde M."/>
            <person name="Galperin M.Y."/>
            <person name="Jogler C."/>
        </authorList>
    </citation>
    <scope>NUCLEOTIDE SEQUENCE [LARGE SCALE GENOMIC DNA]</scope>
    <source>
        <strain evidence="1 2">SV_7m_r</strain>
    </source>
</reference>
<keyword evidence="2" id="KW-1185">Reference proteome</keyword>
<protein>
    <submittedName>
        <fullName evidence="1">Uncharacterized protein</fullName>
    </submittedName>
</protein>
<sequence>MPEYRTLGETDIGFSRMIFPLEMKYSPALAARGGALAQSALINQGGLPQIMTNDRPA</sequence>
<accession>A0A517SPA7</accession>
<organism evidence="1 2">
    <name type="scientific">Stieleria bergensis</name>
    <dbReference type="NCBI Taxonomy" id="2528025"/>
    <lineage>
        <taxon>Bacteria</taxon>
        <taxon>Pseudomonadati</taxon>
        <taxon>Planctomycetota</taxon>
        <taxon>Planctomycetia</taxon>
        <taxon>Pirellulales</taxon>
        <taxon>Pirellulaceae</taxon>
        <taxon>Stieleria</taxon>
    </lineage>
</organism>
<dbReference type="AlphaFoldDB" id="A0A517SPA7"/>
<proteinExistence type="predicted"/>
<dbReference type="Proteomes" id="UP000315003">
    <property type="component" value="Chromosome"/>
</dbReference>
<name>A0A517SPA7_9BACT</name>
<gene>
    <name evidence="1" type="ORF">SV7mr_04340</name>
</gene>
<evidence type="ECO:0000313" key="1">
    <source>
        <dbReference type="EMBL" id="QDT57946.1"/>
    </source>
</evidence>